<organism evidence="2 3">
    <name type="scientific">Araneus ventricosus</name>
    <name type="common">Orbweaver spider</name>
    <name type="synonym">Epeira ventricosa</name>
    <dbReference type="NCBI Taxonomy" id="182803"/>
    <lineage>
        <taxon>Eukaryota</taxon>
        <taxon>Metazoa</taxon>
        <taxon>Ecdysozoa</taxon>
        <taxon>Arthropoda</taxon>
        <taxon>Chelicerata</taxon>
        <taxon>Arachnida</taxon>
        <taxon>Araneae</taxon>
        <taxon>Araneomorphae</taxon>
        <taxon>Entelegynae</taxon>
        <taxon>Araneoidea</taxon>
        <taxon>Araneidae</taxon>
        <taxon>Araneus</taxon>
    </lineage>
</organism>
<evidence type="ECO:0000256" key="1">
    <source>
        <dbReference type="SAM" id="MobiDB-lite"/>
    </source>
</evidence>
<feature type="non-terminal residue" evidence="2">
    <location>
        <position position="1"/>
    </location>
</feature>
<sequence>WDRARLSHGNFSDPVRHCVGIPKCQWKRPSHQKLLGQWKEEPASSSKAPGPV</sequence>
<feature type="compositionally biased region" description="Polar residues" evidence="1">
    <location>
        <begin position="43"/>
        <end position="52"/>
    </location>
</feature>
<comment type="caution">
    <text evidence="2">The sequence shown here is derived from an EMBL/GenBank/DDBJ whole genome shotgun (WGS) entry which is preliminary data.</text>
</comment>
<feature type="region of interest" description="Disordered" evidence="1">
    <location>
        <begin position="33"/>
        <end position="52"/>
    </location>
</feature>
<evidence type="ECO:0000313" key="2">
    <source>
        <dbReference type="EMBL" id="GBN76766.1"/>
    </source>
</evidence>
<accession>A0A4Y2RN58</accession>
<reference evidence="2 3" key="1">
    <citation type="journal article" date="2019" name="Sci. Rep.">
        <title>Orb-weaving spider Araneus ventricosus genome elucidates the spidroin gene catalogue.</title>
        <authorList>
            <person name="Kono N."/>
            <person name="Nakamura H."/>
            <person name="Ohtoshi R."/>
            <person name="Moran D.A.P."/>
            <person name="Shinohara A."/>
            <person name="Yoshida Y."/>
            <person name="Fujiwara M."/>
            <person name="Mori M."/>
            <person name="Tomita M."/>
            <person name="Arakawa K."/>
        </authorList>
    </citation>
    <scope>NUCLEOTIDE SEQUENCE [LARGE SCALE GENOMIC DNA]</scope>
</reference>
<proteinExistence type="predicted"/>
<dbReference type="AlphaFoldDB" id="A0A4Y2RN58"/>
<gene>
    <name evidence="2" type="ORF">AVEN_222923-2_1</name>
</gene>
<feature type="non-terminal residue" evidence="2">
    <location>
        <position position="52"/>
    </location>
</feature>
<name>A0A4Y2RN58_ARAVE</name>
<dbReference type="EMBL" id="BGPR01145992">
    <property type="protein sequence ID" value="GBN76766.1"/>
    <property type="molecule type" value="Genomic_DNA"/>
</dbReference>
<dbReference type="Proteomes" id="UP000499080">
    <property type="component" value="Unassembled WGS sequence"/>
</dbReference>
<keyword evidence="3" id="KW-1185">Reference proteome</keyword>
<protein>
    <submittedName>
        <fullName evidence="2">Uncharacterized protein</fullName>
    </submittedName>
</protein>
<evidence type="ECO:0000313" key="3">
    <source>
        <dbReference type="Proteomes" id="UP000499080"/>
    </source>
</evidence>